<evidence type="ECO:0000256" key="13">
    <source>
        <dbReference type="ARBA" id="ARBA00033327"/>
    </source>
</evidence>
<organism evidence="16">
    <name type="scientific">Physcomitrium patens</name>
    <name type="common">Spreading-leaved earth moss</name>
    <name type="synonym">Physcomitrella patens</name>
    <dbReference type="NCBI Taxonomy" id="3218"/>
    <lineage>
        <taxon>Eukaryota</taxon>
        <taxon>Viridiplantae</taxon>
        <taxon>Streptophyta</taxon>
        <taxon>Embryophyta</taxon>
        <taxon>Bryophyta</taxon>
        <taxon>Bryophytina</taxon>
        <taxon>Bryopsida</taxon>
        <taxon>Funariidae</taxon>
        <taxon>Funariales</taxon>
        <taxon>Funariaceae</taxon>
        <taxon>Physcomitrium</taxon>
    </lineage>
</organism>
<dbReference type="AlphaFoldDB" id="A0A2R2WW63"/>
<evidence type="ECO:0000256" key="14">
    <source>
        <dbReference type="ARBA" id="ARBA00046266"/>
    </source>
</evidence>
<comment type="subcellular location">
    <subcellularLocation>
        <location evidence="14">Plastid thylakoid membrane</location>
        <topology evidence="14">Single-pass membrane protein</topology>
    </subcellularLocation>
    <subcellularLocation>
        <location evidence="15">Plastid</location>
        <location evidence="15">Chloroplast thylakoid membrane</location>
        <topology evidence="15">Single-pass membrane protein</topology>
    </subcellularLocation>
</comment>
<keyword evidence="7 15" id="KW-1133">Transmembrane helix</keyword>
<protein>
    <recommendedName>
        <fullName evidence="2 15">Cytochrome b6-f complex subunit 6</fullName>
    </recommendedName>
    <alternativeName>
        <fullName evidence="12 15">Cytochrome b6-f complex subunit PetL</fullName>
    </alternativeName>
    <alternativeName>
        <fullName evidence="13 15">Cytochrome b6-f complex subunit VI</fullName>
    </alternativeName>
</protein>
<evidence type="ECO:0000256" key="6">
    <source>
        <dbReference type="ARBA" id="ARBA00022982"/>
    </source>
</evidence>
<evidence type="ECO:0000256" key="2">
    <source>
        <dbReference type="ARBA" id="ARBA00021215"/>
    </source>
</evidence>
<keyword evidence="3 15" id="KW-0813">Transport</keyword>
<name>A0A2R2WW63_PHYPA</name>
<keyword evidence="15" id="KW-0602">Photosynthesis</keyword>
<dbReference type="PANTHER" id="PTHR37266:SF1">
    <property type="entry name" value="CYTOCHROME B6-F COMPLEX SUBUNIT 6"/>
    <property type="match status" value="1"/>
</dbReference>
<dbReference type="GO" id="GO:0009535">
    <property type="term" value="C:chloroplast thylakoid membrane"/>
    <property type="evidence" value="ECO:0007669"/>
    <property type="project" value="UniProtKB-SubCell"/>
</dbReference>
<dbReference type="GO" id="GO:0009055">
    <property type="term" value="F:electron transfer activity"/>
    <property type="evidence" value="ECO:0007669"/>
    <property type="project" value="InterPro"/>
</dbReference>
<evidence type="ECO:0000256" key="12">
    <source>
        <dbReference type="ARBA" id="ARBA00031458"/>
    </source>
</evidence>
<dbReference type="KEGG" id="ppp:2546694"/>
<dbReference type="SUPFAM" id="SSF103436">
    <property type="entry name" value="PetL subunit of the cytochrome b6f complex"/>
    <property type="match status" value="1"/>
</dbReference>
<comment type="similarity">
    <text evidence="1 15">Belongs to the PetL family.</text>
</comment>
<evidence type="ECO:0000256" key="3">
    <source>
        <dbReference type="ARBA" id="ARBA00022448"/>
    </source>
</evidence>
<dbReference type="GeneID" id="36487127"/>
<evidence type="ECO:0000256" key="4">
    <source>
        <dbReference type="ARBA" id="ARBA00022640"/>
    </source>
</evidence>
<dbReference type="GO" id="GO:0009512">
    <property type="term" value="C:cytochrome b6f complex"/>
    <property type="evidence" value="ECO:0007669"/>
    <property type="project" value="InterPro"/>
</dbReference>
<evidence type="ECO:0000313" key="16">
    <source>
        <dbReference type="EMBL" id="ARI43968.1"/>
    </source>
</evidence>
<proteinExistence type="inferred from homology"/>
<sequence length="31" mass="3458">MLTIISYFGFLFGALTLALILFIGLNKIQLI</sequence>
<evidence type="ECO:0000256" key="11">
    <source>
        <dbReference type="ARBA" id="ARBA00025834"/>
    </source>
</evidence>
<evidence type="ECO:0000256" key="9">
    <source>
        <dbReference type="ARBA" id="ARBA00023136"/>
    </source>
</evidence>
<dbReference type="SMR" id="A0A2R2WW63"/>
<evidence type="ECO:0000256" key="1">
    <source>
        <dbReference type="ARBA" id="ARBA00007080"/>
    </source>
</evidence>
<geneLocation type="chloroplast" evidence="16"/>
<feature type="transmembrane region" description="Helical" evidence="15">
    <location>
        <begin position="6"/>
        <end position="25"/>
    </location>
</feature>
<dbReference type="GO" id="GO:0015979">
    <property type="term" value="P:photosynthesis"/>
    <property type="evidence" value="ECO:0007669"/>
    <property type="project" value="UniProtKB-KW"/>
</dbReference>
<keyword evidence="6 15" id="KW-0249">Electron transport</keyword>
<gene>
    <name evidence="15 16" type="primary">petL</name>
    <name evidence="16" type="ORF">Pp3P_210V3</name>
</gene>
<evidence type="ECO:0000256" key="10">
    <source>
        <dbReference type="ARBA" id="ARBA00025197"/>
    </source>
</evidence>
<dbReference type="HAMAP" id="MF_00433">
    <property type="entry name" value="Cytb6_f_PetL"/>
    <property type="match status" value="1"/>
</dbReference>
<dbReference type="RefSeq" id="YP_009477513.1">
    <property type="nucleotide sequence ID" value="NC_037465.1"/>
</dbReference>
<evidence type="ECO:0000256" key="8">
    <source>
        <dbReference type="ARBA" id="ARBA00023078"/>
    </source>
</evidence>
<keyword evidence="16" id="KW-0150">Chloroplast</keyword>
<accession>A0A2R2WW63</accession>
<keyword evidence="9 15" id="KW-0472">Membrane</keyword>
<dbReference type="InterPro" id="IPR007802">
    <property type="entry name" value="Cyt_b6/f_cplx_su6"/>
</dbReference>
<comment type="function">
    <text evidence="10 15">Component of the cytochrome b6-f complex, which mediates electron transfer between photosystem II (PSII) and photosystem I (PSI), cyclic electron flow around PSI, and state transitions. PetL is important for photoautotrophic growth as well as for electron transfer efficiency and stability of the cytochrome b6-f complex.</text>
</comment>
<comment type="subunit">
    <text evidence="11 15">The 4 large subunits of the cytochrome b6-f complex are cytochrome b6, subunit IV (17 kDa polypeptide, PetD), cytochrome f and the Rieske protein, while the 4 small subunits are PetG, PetL, PetM and PetN. The complex functions as a dimer.</text>
</comment>
<keyword evidence="4 16" id="KW-0934">Plastid</keyword>
<evidence type="ECO:0000256" key="5">
    <source>
        <dbReference type="ARBA" id="ARBA00022692"/>
    </source>
</evidence>
<dbReference type="EMBL" id="KY126308">
    <property type="protein sequence ID" value="ARI43968.1"/>
    <property type="molecule type" value="Genomic_DNA"/>
</dbReference>
<dbReference type="PANTHER" id="PTHR37266">
    <property type="entry name" value="CYTOCHROME B6-F COMPLEX SUBUNIT 6"/>
    <property type="match status" value="1"/>
</dbReference>
<evidence type="ECO:0000256" key="7">
    <source>
        <dbReference type="ARBA" id="ARBA00022989"/>
    </source>
</evidence>
<dbReference type="Pfam" id="PF05115">
    <property type="entry name" value="PetL"/>
    <property type="match status" value="1"/>
</dbReference>
<reference evidence="16" key="1">
    <citation type="submission" date="2016-11" db="EMBL/GenBank/DDBJ databases">
        <authorList>
            <person name="Jaros S."/>
            <person name="Januszkiewicz K."/>
            <person name="Wedrychowicz H."/>
        </authorList>
    </citation>
    <scope>NUCLEOTIDE SEQUENCE</scope>
</reference>
<evidence type="ECO:0000256" key="15">
    <source>
        <dbReference type="HAMAP-Rule" id="MF_00433"/>
    </source>
</evidence>
<keyword evidence="8 15" id="KW-0793">Thylakoid</keyword>
<keyword evidence="5 15" id="KW-0812">Transmembrane</keyword>